<evidence type="ECO:0000259" key="14">
    <source>
        <dbReference type="Pfam" id="PF00905"/>
    </source>
</evidence>
<keyword evidence="10" id="KW-1133">Transmembrane helix</keyword>
<keyword evidence="8" id="KW-0133">Cell shape</keyword>
<evidence type="ECO:0000256" key="13">
    <source>
        <dbReference type="ARBA" id="ARBA00034000"/>
    </source>
</evidence>
<evidence type="ECO:0000256" key="2">
    <source>
        <dbReference type="ARBA" id="ARBA00004236"/>
    </source>
</evidence>
<dbReference type="InterPro" id="IPR036138">
    <property type="entry name" value="PBP_dimer_sf"/>
</dbReference>
<evidence type="ECO:0000259" key="15">
    <source>
        <dbReference type="Pfam" id="PF03717"/>
    </source>
</evidence>
<feature type="domain" description="Penicillin-binding protein dimerisation" evidence="15">
    <location>
        <begin position="57"/>
        <end position="296"/>
    </location>
</feature>
<dbReference type="InterPro" id="IPR050515">
    <property type="entry name" value="Beta-lactam/transpept"/>
</dbReference>
<evidence type="ECO:0000256" key="4">
    <source>
        <dbReference type="ARBA" id="ARBA00007171"/>
    </source>
</evidence>
<dbReference type="GO" id="GO:0009002">
    <property type="term" value="F:serine-type D-Ala-D-Ala carboxypeptidase activity"/>
    <property type="evidence" value="ECO:0007669"/>
    <property type="project" value="UniProtKB-EC"/>
</dbReference>
<evidence type="ECO:0000256" key="5">
    <source>
        <dbReference type="ARBA" id="ARBA00012448"/>
    </source>
</evidence>
<dbReference type="Pfam" id="PF00905">
    <property type="entry name" value="Transpeptidase"/>
    <property type="match status" value="1"/>
</dbReference>
<comment type="catalytic activity">
    <reaction evidence="13">
        <text>Preferential cleavage: (Ac)2-L-Lys-D-Ala-|-D-Ala. Also transpeptidation of peptidyl-alanyl moieties that are N-acyl substituents of D-alanine.</text>
        <dbReference type="EC" id="3.4.16.4"/>
    </reaction>
</comment>
<keyword evidence="12" id="KW-0961">Cell wall biogenesis/degradation</keyword>
<keyword evidence="6" id="KW-1003">Cell membrane</keyword>
<dbReference type="RefSeq" id="WP_046523213.1">
    <property type="nucleotide sequence ID" value="NZ_LAYY01000007.1"/>
</dbReference>
<dbReference type="Gene3D" id="1.10.10.1230">
    <property type="entry name" value="Penicillin-binding protein, N-terminal non-catalytic domain, head sub-domain"/>
    <property type="match status" value="1"/>
</dbReference>
<dbReference type="GO" id="GO:0008360">
    <property type="term" value="P:regulation of cell shape"/>
    <property type="evidence" value="ECO:0007669"/>
    <property type="project" value="UniProtKB-KW"/>
</dbReference>
<protein>
    <recommendedName>
        <fullName evidence="5">serine-type D-Ala-D-Ala carboxypeptidase</fullName>
        <ecNumber evidence="5">3.4.16.4</ecNumber>
    </recommendedName>
</protein>
<dbReference type="GO" id="GO:0071555">
    <property type="term" value="P:cell wall organization"/>
    <property type="evidence" value="ECO:0007669"/>
    <property type="project" value="UniProtKB-KW"/>
</dbReference>
<comment type="caution">
    <text evidence="16">The sequence shown here is derived from an EMBL/GenBank/DDBJ whole genome shotgun (WGS) entry which is preliminary data.</text>
</comment>
<dbReference type="Proteomes" id="UP000034166">
    <property type="component" value="Unassembled WGS sequence"/>
</dbReference>
<evidence type="ECO:0000256" key="3">
    <source>
        <dbReference type="ARBA" id="ARBA00004752"/>
    </source>
</evidence>
<dbReference type="InterPro" id="IPR001460">
    <property type="entry name" value="PCN-bd_Tpept"/>
</dbReference>
<dbReference type="Gene3D" id="3.90.1310.10">
    <property type="entry name" value="Penicillin-binding protein 2a (Domain 2)"/>
    <property type="match status" value="1"/>
</dbReference>
<keyword evidence="9" id="KW-0573">Peptidoglycan synthesis</keyword>
<keyword evidence="11" id="KW-0472">Membrane</keyword>
<keyword evidence="7" id="KW-0812">Transmembrane</keyword>
<dbReference type="UniPathway" id="UPA00219"/>
<evidence type="ECO:0000256" key="1">
    <source>
        <dbReference type="ARBA" id="ARBA00004167"/>
    </source>
</evidence>
<evidence type="ECO:0000256" key="11">
    <source>
        <dbReference type="ARBA" id="ARBA00023136"/>
    </source>
</evidence>
<dbReference type="SUPFAM" id="SSF56601">
    <property type="entry name" value="beta-lactamase/transpeptidase-like"/>
    <property type="match status" value="1"/>
</dbReference>
<keyword evidence="17" id="KW-1185">Reference proteome</keyword>
<gene>
    <name evidence="16" type="ORF">WQ57_07915</name>
</gene>
<dbReference type="PANTHER" id="PTHR30627:SF2">
    <property type="entry name" value="PEPTIDOGLYCAN D,D-TRANSPEPTIDASE MRDA"/>
    <property type="match status" value="1"/>
</dbReference>
<proteinExistence type="inferred from homology"/>
<dbReference type="GO" id="GO:0005886">
    <property type="term" value="C:plasma membrane"/>
    <property type="evidence" value="ECO:0007669"/>
    <property type="project" value="UniProtKB-SubCell"/>
</dbReference>
<sequence>MANKKKSPVSIRVNIMFFLIFLLFSLLVLRLGIVQIVHGENYQREINRKEDVTINNPVPRGRMLDRNLQVIVDNEAKRAITYTNEGASQNEMLQVAENLAKLIHQDTANVRDRDRKDFWILKNPEESDELITAEEQKLFKQKKLTDKELYTLKLERIGEDMLTKLTNQELEVLAIFRILNSGYKFSPQIVKNENVSPEEFAIVSENLQNLPGVNATIDWDRSYHFGPTLRTVLGAVSSSKEGLPAEEIDEYLSLGYSRNDRVGKSYLEKQYENVLHGKKEKVIHVTDSAGNLIDTKRISPGQRGKDLLLSIDMELQQKVEQIIEEELWAAKRSPGTHLLDRAYVVLMDPFTGEVLSMAGKRIVKNSKTGLNEMSDDALGTITTTYNVGSAVKGATILTGFKTGAIAPNTFFDDKGIKIRATPLKASYDYLGVLNEVDALKKSSNVYMFHTAIKIGKGRYQYEQPLSLQHDTFDLIRNSFASFGLGVRTGIDLPNEQSGFKGQSRLPGYALDLVIGQYDTYSTMQLAQYVSAIANGGYRMQPQVVREIHEPKKAGEELGPVYFSFQPGVLNSVDVKQDWLDRVKLGFRKALTESGGTGTRFFGNAPYLPAGKTGTAEAFYDGPLRSSYGKIPPEVLNLSLVAYAPSNNPKVAMAVLVPWAYQGKNDHKANLKIGRKVMDAYFGMKSSKEPKD</sequence>
<evidence type="ECO:0000313" key="16">
    <source>
        <dbReference type="EMBL" id="KKK38522.1"/>
    </source>
</evidence>
<organism evidence="16 17">
    <name type="scientific">Mesobacillus campisalis</name>
    <dbReference type="NCBI Taxonomy" id="1408103"/>
    <lineage>
        <taxon>Bacteria</taxon>
        <taxon>Bacillati</taxon>
        <taxon>Bacillota</taxon>
        <taxon>Bacilli</taxon>
        <taxon>Bacillales</taxon>
        <taxon>Bacillaceae</taxon>
        <taxon>Mesobacillus</taxon>
    </lineage>
</organism>
<accession>A0A0M2SZV8</accession>
<evidence type="ECO:0000256" key="9">
    <source>
        <dbReference type="ARBA" id="ARBA00022984"/>
    </source>
</evidence>
<evidence type="ECO:0000313" key="17">
    <source>
        <dbReference type="Proteomes" id="UP000034166"/>
    </source>
</evidence>
<comment type="similarity">
    <text evidence="4">Belongs to the transpeptidase family.</text>
</comment>
<evidence type="ECO:0000256" key="12">
    <source>
        <dbReference type="ARBA" id="ARBA00023316"/>
    </source>
</evidence>
<evidence type="ECO:0000256" key="8">
    <source>
        <dbReference type="ARBA" id="ARBA00022960"/>
    </source>
</evidence>
<dbReference type="GO" id="GO:0009252">
    <property type="term" value="P:peptidoglycan biosynthetic process"/>
    <property type="evidence" value="ECO:0007669"/>
    <property type="project" value="UniProtKB-UniPathway"/>
</dbReference>
<dbReference type="Pfam" id="PF03717">
    <property type="entry name" value="PBP_dimer"/>
    <property type="match status" value="1"/>
</dbReference>
<reference evidence="16 17" key="1">
    <citation type="submission" date="2015-04" db="EMBL/GenBank/DDBJ databases">
        <title>Taxonomic description and genome sequence of Bacillus campisalis sp. nov., a novel member of the genus Bacillus isolated from solar saltern.</title>
        <authorList>
            <person name="Mathan Kumar R."/>
            <person name="Kaur G."/>
            <person name="Kumar A."/>
            <person name="Singh N.K."/>
            <person name="Kaur N."/>
            <person name="Kumar N."/>
            <person name="Mayilraj S."/>
        </authorList>
    </citation>
    <scope>NUCLEOTIDE SEQUENCE [LARGE SCALE GENOMIC DNA]</scope>
    <source>
        <strain evidence="16 17">SA2-6</strain>
    </source>
</reference>
<dbReference type="Gene3D" id="3.40.710.10">
    <property type="entry name" value="DD-peptidase/beta-lactamase superfamily"/>
    <property type="match status" value="1"/>
</dbReference>
<evidence type="ECO:0000256" key="6">
    <source>
        <dbReference type="ARBA" id="ARBA00022475"/>
    </source>
</evidence>
<dbReference type="GO" id="GO:0008658">
    <property type="term" value="F:penicillin binding"/>
    <property type="evidence" value="ECO:0007669"/>
    <property type="project" value="InterPro"/>
</dbReference>
<dbReference type="GO" id="GO:0071972">
    <property type="term" value="F:peptidoglycan L,D-transpeptidase activity"/>
    <property type="evidence" value="ECO:0007669"/>
    <property type="project" value="TreeGrafter"/>
</dbReference>
<name>A0A0M2SZV8_9BACI</name>
<evidence type="ECO:0000256" key="7">
    <source>
        <dbReference type="ARBA" id="ARBA00022692"/>
    </source>
</evidence>
<dbReference type="InterPro" id="IPR012338">
    <property type="entry name" value="Beta-lactam/transpept-like"/>
</dbReference>
<evidence type="ECO:0000256" key="10">
    <source>
        <dbReference type="ARBA" id="ARBA00022989"/>
    </source>
</evidence>
<dbReference type="AlphaFoldDB" id="A0A0M2SZV8"/>
<feature type="domain" description="Penicillin-binding protein transpeptidase" evidence="14">
    <location>
        <begin position="343"/>
        <end position="678"/>
    </location>
</feature>
<comment type="pathway">
    <text evidence="3">Cell wall biogenesis; peptidoglycan biosynthesis.</text>
</comment>
<dbReference type="EMBL" id="LAYY01000007">
    <property type="protein sequence ID" value="KKK38522.1"/>
    <property type="molecule type" value="Genomic_DNA"/>
</dbReference>
<dbReference type="PATRIC" id="fig|1408103.3.peg.1784"/>
<dbReference type="EC" id="3.4.16.4" evidence="5"/>
<dbReference type="SUPFAM" id="SSF56519">
    <property type="entry name" value="Penicillin binding protein dimerisation domain"/>
    <property type="match status" value="1"/>
</dbReference>
<dbReference type="PANTHER" id="PTHR30627">
    <property type="entry name" value="PEPTIDOGLYCAN D,D-TRANSPEPTIDASE"/>
    <property type="match status" value="1"/>
</dbReference>
<comment type="subcellular location">
    <subcellularLocation>
        <location evidence="2">Cell membrane</location>
    </subcellularLocation>
    <subcellularLocation>
        <location evidence="1">Membrane</location>
        <topology evidence="1">Single-pass membrane protein</topology>
    </subcellularLocation>
</comment>
<dbReference type="InterPro" id="IPR005311">
    <property type="entry name" value="PBP_dimer"/>
</dbReference>